<evidence type="ECO:0000313" key="2">
    <source>
        <dbReference type="EMBL" id="KAK1753897.1"/>
    </source>
</evidence>
<feature type="transmembrane region" description="Helical" evidence="1">
    <location>
        <begin position="265"/>
        <end position="297"/>
    </location>
</feature>
<name>A0AAJ0F4X8_9PEZI</name>
<reference evidence="2" key="1">
    <citation type="submission" date="2023-06" db="EMBL/GenBank/DDBJ databases">
        <title>Genome-scale phylogeny and comparative genomics of the fungal order Sordariales.</title>
        <authorList>
            <consortium name="Lawrence Berkeley National Laboratory"/>
            <person name="Hensen N."/>
            <person name="Bonometti L."/>
            <person name="Westerberg I."/>
            <person name="Brannstrom I.O."/>
            <person name="Guillou S."/>
            <person name="Cros-Aarteil S."/>
            <person name="Calhoun S."/>
            <person name="Haridas S."/>
            <person name="Kuo A."/>
            <person name="Mondo S."/>
            <person name="Pangilinan J."/>
            <person name="Riley R."/>
            <person name="Labutti K."/>
            <person name="Andreopoulos B."/>
            <person name="Lipzen A."/>
            <person name="Chen C."/>
            <person name="Yanf M."/>
            <person name="Daum C."/>
            <person name="Ng V."/>
            <person name="Clum A."/>
            <person name="Steindorff A."/>
            <person name="Ohm R."/>
            <person name="Martin F."/>
            <person name="Silar P."/>
            <person name="Natvig D."/>
            <person name="Lalanne C."/>
            <person name="Gautier V."/>
            <person name="Ament-Velasquez S.L."/>
            <person name="Kruys A."/>
            <person name="Hutchinson M.I."/>
            <person name="Powell A.J."/>
            <person name="Barry K."/>
            <person name="Miller A.N."/>
            <person name="Grigoriev I.V."/>
            <person name="Debuchy R."/>
            <person name="Gladieux P."/>
            <person name="Thoren M.H."/>
            <person name="Johannesson H."/>
        </authorList>
    </citation>
    <scope>NUCLEOTIDE SEQUENCE</scope>
    <source>
        <strain evidence="2">PSN4</strain>
    </source>
</reference>
<accession>A0AAJ0F4X8</accession>
<keyword evidence="1" id="KW-0812">Transmembrane</keyword>
<organism evidence="2 3">
    <name type="scientific">Echria macrotheca</name>
    <dbReference type="NCBI Taxonomy" id="438768"/>
    <lineage>
        <taxon>Eukaryota</taxon>
        <taxon>Fungi</taxon>
        <taxon>Dikarya</taxon>
        <taxon>Ascomycota</taxon>
        <taxon>Pezizomycotina</taxon>
        <taxon>Sordariomycetes</taxon>
        <taxon>Sordariomycetidae</taxon>
        <taxon>Sordariales</taxon>
        <taxon>Schizotheciaceae</taxon>
        <taxon>Echria</taxon>
    </lineage>
</organism>
<keyword evidence="1" id="KW-0472">Membrane</keyword>
<gene>
    <name evidence="2" type="ORF">QBC47DRAFT_385163</name>
</gene>
<feature type="transmembrane region" description="Helical" evidence="1">
    <location>
        <begin position="195"/>
        <end position="213"/>
    </location>
</feature>
<evidence type="ECO:0000313" key="3">
    <source>
        <dbReference type="Proteomes" id="UP001239445"/>
    </source>
</evidence>
<comment type="caution">
    <text evidence="2">The sequence shown here is derived from an EMBL/GenBank/DDBJ whole genome shotgun (WGS) entry which is preliminary data.</text>
</comment>
<sequence length="406" mass="44799">MAETTSAIPLPAQLAGKTVVGDNGAGYYIDRAMLRRGLFALPLLAIAIVAGYVMDARPAVPFARVLIDRGEVAWEEGIFYRIPILSTLYGVQSLDDVISIANTFFLPAVYGYNPGSRTQITSFLADGAVVLCIWWLESLRRGDRPWYLQHPSILALLSQFLSLGVVCPLYCFLSYIDSPSLESMLQGPRSSPLSLLPALLLGYYIPGIAMLFWPDLGERQAWLSVWQLYPIHVSVARYVLSLVAIGKPKTQGETPLVKFQRELLVTRVCVGFAVVVGAATWLSTLWSAGFAFPSVFVPTSMPARSLPDFTAFCGLFLRWDELFSFASMFVWLGYVYHDAKKADLVRTSWSDLALRGVLLSVLLGPGATMGLGWLWREEAVAARREKEALLLEVAAKVDFLLKENGA</sequence>
<dbReference type="EMBL" id="MU839836">
    <property type="protein sequence ID" value="KAK1753897.1"/>
    <property type="molecule type" value="Genomic_DNA"/>
</dbReference>
<proteinExistence type="predicted"/>
<feature type="transmembrane region" description="Helical" evidence="1">
    <location>
        <begin position="151"/>
        <end position="175"/>
    </location>
</feature>
<feature type="transmembrane region" description="Helical" evidence="1">
    <location>
        <begin position="352"/>
        <end position="375"/>
    </location>
</feature>
<keyword evidence="1" id="KW-1133">Transmembrane helix</keyword>
<dbReference type="AlphaFoldDB" id="A0AAJ0F4X8"/>
<feature type="transmembrane region" description="Helical" evidence="1">
    <location>
        <begin position="37"/>
        <end position="54"/>
    </location>
</feature>
<dbReference type="Proteomes" id="UP001239445">
    <property type="component" value="Unassembled WGS sequence"/>
</dbReference>
<keyword evidence="3" id="KW-1185">Reference proteome</keyword>
<protein>
    <submittedName>
        <fullName evidence="2">Uncharacterized protein</fullName>
    </submittedName>
</protein>
<evidence type="ECO:0000256" key="1">
    <source>
        <dbReference type="SAM" id="Phobius"/>
    </source>
</evidence>